<keyword evidence="4 8" id="KW-0238">DNA-binding</keyword>
<evidence type="ECO:0000256" key="2">
    <source>
        <dbReference type="ARBA" id="ARBA00008190"/>
    </source>
</evidence>
<dbReference type="EMBL" id="PDUG01000004">
    <property type="protein sequence ID" value="PIC31970.1"/>
    <property type="molecule type" value="Genomic_DNA"/>
</dbReference>
<dbReference type="AlphaFoldDB" id="A0A2G5TXE0"/>
<dbReference type="Gene3D" id="1.10.10.60">
    <property type="entry name" value="Homeodomain-like"/>
    <property type="match status" value="1"/>
</dbReference>
<dbReference type="InterPro" id="IPR051649">
    <property type="entry name" value="CUT_Homeobox"/>
</dbReference>
<evidence type="ECO:0000256" key="9">
    <source>
        <dbReference type="RuleBase" id="RU000682"/>
    </source>
</evidence>
<evidence type="ECO:0000313" key="14">
    <source>
        <dbReference type="EMBL" id="PIC31970.1"/>
    </source>
</evidence>
<keyword evidence="5 8" id="KW-0371">Homeobox</keyword>
<organism evidence="14 15">
    <name type="scientific">Caenorhabditis nigoni</name>
    <dbReference type="NCBI Taxonomy" id="1611254"/>
    <lineage>
        <taxon>Eukaryota</taxon>
        <taxon>Metazoa</taxon>
        <taxon>Ecdysozoa</taxon>
        <taxon>Nematoda</taxon>
        <taxon>Chromadorea</taxon>
        <taxon>Rhabditida</taxon>
        <taxon>Rhabditina</taxon>
        <taxon>Rhabditomorpha</taxon>
        <taxon>Rhabditoidea</taxon>
        <taxon>Rhabditidae</taxon>
        <taxon>Peloderinae</taxon>
        <taxon>Caenorhabditis</taxon>
    </lineage>
</organism>
<name>A0A2G5TXE0_9PELO</name>
<evidence type="ECO:0000256" key="11">
    <source>
        <dbReference type="SAM" id="MobiDB-lite"/>
    </source>
</evidence>
<dbReference type="InterPro" id="IPR001356">
    <property type="entry name" value="HD"/>
</dbReference>
<evidence type="ECO:0000256" key="7">
    <source>
        <dbReference type="ARBA" id="ARBA00023242"/>
    </source>
</evidence>
<keyword evidence="15" id="KW-1185">Reference proteome</keyword>
<protein>
    <recommendedName>
        <fullName evidence="16">Homeobox protein cut-like</fullName>
    </recommendedName>
</protein>
<dbReference type="InterPro" id="IPR010982">
    <property type="entry name" value="Lambda_DNA-bd_dom_sf"/>
</dbReference>
<evidence type="ECO:0000256" key="10">
    <source>
        <dbReference type="RuleBase" id="RU361129"/>
    </source>
</evidence>
<comment type="subcellular location">
    <subcellularLocation>
        <location evidence="1 8 9">Nucleus</location>
    </subcellularLocation>
</comment>
<proteinExistence type="inferred from homology"/>
<feature type="compositionally biased region" description="Low complexity" evidence="11">
    <location>
        <begin position="93"/>
        <end position="107"/>
    </location>
</feature>
<evidence type="ECO:0008006" key="16">
    <source>
        <dbReference type="Google" id="ProtNLM"/>
    </source>
</evidence>
<dbReference type="Pfam" id="PF02376">
    <property type="entry name" value="CUT"/>
    <property type="match status" value="5"/>
</dbReference>
<evidence type="ECO:0000256" key="8">
    <source>
        <dbReference type="PROSITE-ProRule" id="PRU00108"/>
    </source>
</evidence>
<keyword evidence="7 8" id="KW-0539">Nucleus</keyword>
<dbReference type="Pfam" id="PF00046">
    <property type="entry name" value="Homeodomain"/>
    <property type="match status" value="1"/>
</dbReference>
<dbReference type="SUPFAM" id="SSF47413">
    <property type="entry name" value="lambda repressor-like DNA-binding domains"/>
    <property type="match status" value="5"/>
</dbReference>
<evidence type="ECO:0000259" key="12">
    <source>
        <dbReference type="PROSITE" id="PS50071"/>
    </source>
</evidence>
<dbReference type="InterPro" id="IPR009057">
    <property type="entry name" value="Homeodomain-like_sf"/>
</dbReference>
<feature type="domain" description="CUT" evidence="13">
    <location>
        <begin position="744"/>
        <end position="831"/>
    </location>
</feature>
<dbReference type="STRING" id="1611254.A0A2G5TXE0"/>
<feature type="region of interest" description="Disordered" evidence="11">
    <location>
        <begin position="47"/>
        <end position="134"/>
    </location>
</feature>
<dbReference type="PANTHER" id="PTHR14057:SF32">
    <property type="entry name" value="HOMEOBOX PROTEIN CEH-21-RELATED"/>
    <property type="match status" value="1"/>
</dbReference>
<dbReference type="SUPFAM" id="SSF46689">
    <property type="entry name" value="Homeodomain-like"/>
    <property type="match status" value="1"/>
</dbReference>
<feature type="domain" description="CUT" evidence="13">
    <location>
        <begin position="235"/>
        <end position="322"/>
    </location>
</feature>
<dbReference type="PROSITE" id="PS50071">
    <property type="entry name" value="HOMEOBOX_2"/>
    <property type="match status" value="1"/>
</dbReference>
<dbReference type="PROSITE" id="PS51042">
    <property type="entry name" value="CUT"/>
    <property type="match status" value="5"/>
</dbReference>
<dbReference type="GO" id="GO:0000978">
    <property type="term" value="F:RNA polymerase II cis-regulatory region sequence-specific DNA binding"/>
    <property type="evidence" value="ECO:0007669"/>
    <property type="project" value="TreeGrafter"/>
</dbReference>
<feature type="compositionally biased region" description="Polar residues" evidence="11">
    <location>
        <begin position="66"/>
        <end position="86"/>
    </location>
</feature>
<evidence type="ECO:0000259" key="13">
    <source>
        <dbReference type="PROSITE" id="PS51042"/>
    </source>
</evidence>
<feature type="domain" description="CUT" evidence="13">
    <location>
        <begin position="377"/>
        <end position="464"/>
    </location>
</feature>
<dbReference type="GO" id="GO:0005634">
    <property type="term" value="C:nucleus"/>
    <property type="evidence" value="ECO:0007669"/>
    <property type="project" value="UniProtKB-SubCell"/>
</dbReference>
<gene>
    <name evidence="14" type="primary">Cnig_chr_IV.g12484</name>
    <name evidence="14" type="ORF">B9Z55_012484</name>
</gene>
<evidence type="ECO:0000256" key="4">
    <source>
        <dbReference type="ARBA" id="ARBA00023125"/>
    </source>
</evidence>
<dbReference type="Gene3D" id="1.10.260.40">
    <property type="entry name" value="lambda repressor-like DNA-binding domains"/>
    <property type="match status" value="5"/>
</dbReference>
<evidence type="ECO:0000256" key="1">
    <source>
        <dbReference type="ARBA" id="ARBA00004123"/>
    </source>
</evidence>
<sequence length="900" mass="105208">MSKFMIDQIISSPFRAETDLTATYSNDLPDQYSVTFTPIVPNSSCQSRQYGSNVQASVPPFDDHWNTPNQSSESPQNHQQSSTPCTPNVIDPSPSLSLVTSESSKSSIPNLDACPPSGTTLNTTDLLSRNEENRRKLSYKGTRLTQHTFSELVLGETHLQYNSLLRYPRPWKSLKKTGKKLYVRIFNWLNLDDDQKREYLEIVENKYKLKMDSSEEKQKKPRTAFLTNLDTLPPRGTVVITTNLISKLEESRRNLTFKGRCLTKRTLCRLVLRTSQMHYCNQLKHTTPWESLRKKGRQLFIRIFNWLRLDDEKKGEYLETMWIEEELIESKYPHNNQQVSTSCTPSSSCLALPPTISIVTPVSSKASIPNLDICPPKGNILNTEDLLSRNEESRRKFTYKGIRLNKRMFSASVLGTTQRRYTNLFKYKKPWKSCRKKWKKLFIRIFNWLKLDDEKKREYLEIVENKHKLKMDSRQEVPEDKKLRPASIQNLNTLPPEGTVIITTDLLSRIEESRMNLTYKKRCLSQETLCRLVLGTSRMHYRKQLNRATSWELLRDSGKKLFIRIFNWLKLDDDEKREYLEMMEIKEELKKVMDSEEEMAKQNNNRTASIPNLDAFPPEGTILIPTNLLSQNELNDDKKRENLETMEIKEELKRQMGSSEDRQEIPKQKETHMIFSQMEIETQKNRTASIPNLDACPPEGTTINPANLLSQSTPNVIDPSPTLCLVTPESSKSSIPNLDACPPSGTTLNTTDLLSRNEENRRKLAYKGTRLTQQMFSTLVLRMSKFHYINLLRYTKSWETSTEPIKKLYIRIFNWLELDDDKKREYLEFIETNLSEKILKQKKHRKKFSEMEIESLEAIFEANRYPTSEERVRIAQEMKLDDVTIIDNWFRKRRFKTTKK</sequence>
<evidence type="ECO:0000256" key="5">
    <source>
        <dbReference type="ARBA" id="ARBA00023155"/>
    </source>
</evidence>
<feature type="domain" description="Homeobox" evidence="12">
    <location>
        <begin position="839"/>
        <end position="900"/>
    </location>
</feature>
<dbReference type="InterPro" id="IPR003350">
    <property type="entry name" value="CUT_dom"/>
</dbReference>
<evidence type="ECO:0000256" key="3">
    <source>
        <dbReference type="ARBA" id="ARBA00023015"/>
    </source>
</evidence>
<dbReference type="CDD" id="cd00086">
    <property type="entry name" value="homeodomain"/>
    <property type="match status" value="1"/>
</dbReference>
<accession>A0A2G5TXE0</accession>
<dbReference type="SMART" id="SM00389">
    <property type="entry name" value="HOX"/>
    <property type="match status" value="1"/>
</dbReference>
<comment type="similarity">
    <text evidence="2 10">Belongs to the CUT homeobox family.</text>
</comment>
<feature type="compositionally biased region" description="Polar residues" evidence="11">
    <location>
        <begin position="47"/>
        <end position="56"/>
    </location>
</feature>
<keyword evidence="3 10" id="KW-0805">Transcription regulation</keyword>
<dbReference type="Proteomes" id="UP000230233">
    <property type="component" value="Chromosome IV"/>
</dbReference>
<dbReference type="GO" id="GO:0000981">
    <property type="term" value="F:DNA-binding transcription factor activity, RNA polymerase II-specific"/>
    <property type="evidence" value="ECO:0007669"/>
    <property type="project" value="TreeGrafter"/>
</dbReference>
<feature type="domain" description="CUT" evidence="13">
    <location>
        <begin position="497"/>
        <end position="584"/>
    </location>
</feature>
<evidence type="ECO:0000256" key="6">
    <source>
        <dbReference type="ARBA" id="ARBA00023163"/>
    </source>
</evidence>
<evidence type="ECO:0000313" key="15">
    <source>
        <dbReference type="Proteomes" id="UP000230233"/>
    </source>
</evidence>
<feature type="domain" description="CUT" evidence="13">
    <location>
        <begin position="117"/>
        <end position="204"/>
    </location>
</feature>
<feature type="compositionally biased region" description="Polar residues" evidence="11">
    <location>
        <begin position="117"/>
        <end position="127"/>
    </location>
</feature>
<keyword evidence="6 10" id="KW-0804">Transcription</keyword>
<reference evidence="15" key="1">
    <citation type="submission" date="2017-10" db="EMBL/GenBank/DDBJ databases">
        <title>Rapid genome shrinkage in a self-fertile nematode reveals novel sperm competition proteins.</title>
        <authorList>
            <person name="Yin D."/>
            <person name="Schwarz E.M."/>
            <person name="Thomas C.G."/>
            <person name="Felde R.L."/>
            <person name="Korf I.F."/>
            <person name="Cutter A.D."/>
            <person name="Schartner C.M."/>
            <person name="Ralston E.J."/>
            <person name="Meyer B.J."/>
            <person name="Haag E.S."/>
        </authorList>
    </citation>
    <scope>NUCLEOTIDE SEQUENCE [LARGE SCALE GENOMIC DNA]</scope>
    <source>
        <strain evidence="15">JU1422</strain>
    </source>
</reference>
<dbReference type="PANTHER" id="PTHR14057">
    <property type="entry name" value="TRANSCRIPTION FACTOR ONECUT"/>
    <property type="match status" value="1"/>
</dbReference>
<comment type="caution">
    <text evidence="14">The sequence shown here is derived from an EMBL/GenBank/DDBJ whole genome shotgun (WGS) entry which is preliminary data.</text>
</comment>